<proteinExistence type="predicted"/>
<sequence>MRPARVLIAVIALALVGLLVPGSAQAGPNDNANERAFVNSANRGGSEYKGGSEYRGGSEYLGTGARGGSEYRAAAAPKITVRIVKRNGGQLWLVGGVEPAQGPVYVQKATDCNRQKGTCNFKFYKKIYLKKGRYETRVFAPKSGAWAWRTKVKSSYSKIWVTCKLRSGQRECPVP</sequence>
<comment type="caution">
    <text evidence="2">The sequence shown here is derived from an EMBL/GenBank/DDBJ whole genome shotgun (WGS) entry which is preliminary data.</text>
</comment>
<dbReference type="EMBL" id="BAABKG010000002">
    <property type="protein sequence ID" value="GAA5145077.1"/>
    <property type="molecule type" value="Genomic_DNA"/>
</dbReference>
<feature type="chain" id="PRO_5046890893" description="Secreted protein" evidence="1">
    <location>
        <begin position="27"/>
        <end position="175"/>
    </location>
</feature>
<evidence type="ECO:0008006" key="4">
    <source>
        <dbReference type="Google" id="ProtNLM"/>
    </source>
</evidence>
<evidence type="ECO:0000256" key="1">
    <source>
        <dbReference type="SAM" id="SignalP"/>
    </source>
</evidence>
<keyword evidence="1" id="KW-0732">Signal</keyword>
<gene>
    <name evidence="2" type="ORF">GCM10023340_13790</name>
</gene>
<keyword evidence="3" id="KW-1185">Reference proteome</keyword>
<name>A0ABP9PH93_9ACTN</name>
<protein>
    <recommendedName>
        <fullName evidence="4">Secreted protein</fullName>
    </recommendedName>
</protein>
<feature type="signal peptide" evidence="1">
    <location>
        <begin position="1"/>
        <end position="26"/>
    </location>
</feature>
<evidence type="ECO:0000313" key="2">
    <source>
        <dbReference type="EMBL" id="GAA5145077.1"/>
    </source>
</evidence>
<reference evidence="3" key="1">
    <citation type="journal article" date="2019" name="Int. J. Syst. Evol. Microbiol.">
        <title>The Global Catalogue of Microorganisms (GCM) 10K type strain sequencing project: providing services to taxonomists for standard genome sequencing and annotation.</title>
        <authorList>
            <consortium name="The Broad Institute Genomics Platform"/>
            <consortium name="The Broad Institute Genome Sequencing Center for Infectious Disease"/>
            <person name="Wu L."/>
            <person name="Ma J."/>
        </authorList>
    </citation>
    <scope>NUCLEOTIDE SEQUENCE [LARGE SCALE GENOMIC DNA]</scope>
    <source>
        <strain evidence="3">JCM 18459</strain>
    </source>
</reference>
<evidence type="ECO:0000313" key="3">
    <source>
        <dbReference type="Proteomes" id="UP001500221"/>
    </source>
</evidence>
<dbReference type="RefSeq" id="WP_345456093.1">
    <property type="nucleotide sequence ID" value="NZ_BAABKG010000002.1"/>
</dbReference>
<accession>A0ABP9PH93</accession>
<dbReference type="Proteomes" id="UP001500221">
    <property type="component" value="Unassembled WGS sequence"/>
</dbReference>
<organism evidence="2 3">
    <name type="scientific">Nocardioides marinquilinus</name>
    <dbReference type="NCBI Taxonomy" id="1210400"/>
    <lineage>
        <taxon>Bacteria</taxon>
        <taxon>Bacillati</taxon>
        <taxon>Actinomycetota</taxon>
        <taxon>Actinomycetes</taxon>
        <taxon>Propionibacteriales</taxon>
        <taxon>Nocardioidaceae</taxon>
        <taxon>Nocardioides</taxon>
    </lineage>
</organism>